<dbReference type="InterPro" id="IPR036249">
    <property type="entry name" value="Thioredoxin-like_sf"/>
</dbReference>
<dbReference type="SUPFAM" id="SSF52833">
    <property type="entry name" value="Thioredoxin-like"/>
    <property type="match status" value="1"/>
</dbReference>
<keyword evidence="5" id="KW-1185">Reference proteome</keyword>
<evidence type="ECO:0000313" key="5">
    <source>
        <dbReference type="Proteomes" id="UP000320421"/>
    </source>
</evidence>
<evidence type="ECO:0000256" key="1">
    <source>
        <dbReference type="SAM" id="MobiDB-lite"/>
    </source>
</evidence>
<evidence type="ECO:0000313" key="4">
    <source>
        <dbReference type="EMBL" id="QDT22070.1"/>
    </source>
</evidence>
<dbReference type="PANTHER" id="PTHR34978:SF3">
    <property type="entry name" value="SLR0241 PROTEIN"/>
    <property type="match status" value="1"/>
</dbReference>
<reference evidence="4 5" key="1">
    <citation type="submission" date="2019-02" db="EMBL/GenBank/DDBJ databases">
        <title>Deep-cultivation of Planctomycetes and their phenomic and genomic characterization uncovers novel biology.</title>
        <authorList>
            <person name="Wiegand S."/>
            <person name="Jogler M."/>
            <person name="Boedeker C."/>
            <person name="Pinto D."/>
            <person name="Vollmers J."/>
            <person name="Rivas-Marin E."/>
            <person name="Kohn T."/>
            <person name="Peeters S.H."/>
            <person name="Heuer A."/>
            <person name="Rast P."/>
            <person name="Oberbeckmann S."/>
            <person name="Bunk B."/>
            <person name="Jeske O."/>
            <person name="Meyerdierks A."/>
            <person name="Storesund J.E."/>
            <person name="Kallscheuer N."/>
            <person name="Luecker S."/>
            <person name="Lage O.M."/>
            <person name="Pohl T."/>
            <person name="Merkel B.J."/>
            <person name="Hornburger P."/>
            <person name="Mueller R.-W."/>
            <person name="Bruemmer F."/>
            <person name="Labrenz M."/>
            <person name="Spormann A.M."/>
            <person name="Op den Camp H."/>
            <person name="Overmann J."/>
            <person name="Amann R."/>
            <person name="Jetten M.S.M."/>
            <person name="Mascher T."/>
            <person name="Medema M.H."/>
            <person name="Devos D.P."/>
            <person name="Kaster A.-K."/>
            <person name="Ovreas L."/>
            <person name="Rohde M."/>
            <person name="Galperin M.Y."/>
            <person name="Jogler C."/>
        </authorList>
    </citation>
    <scope>NUCLEOTIDE SEQUENCE [LARGE SCALE GENOMIC DNA]</scope>
    <source>
        <strain evidence="4 5">HG66A1</strain>
    </source>
</reference>
<protein>
    <submittedName>
        <fullName evidence="4">Methicillin resistance mecR1 protein</fullName>
    </submittedName>
</protein>
<keyword evidence="2" id="KW-0472">Membrane</keyword>
<dbReference type="CDD" id="cd07341">
    <property type="entry name" value="M56_BlaR1_MecR1_like"/>
    <property type="match status" value="1"/>
</dbReference>
<gene>
    <name evidence="4" type="primary">mecR1_2</name>
    <name evidence="4" type="ORF">HG66A1_38760</name>
</gene>
<feature type="transmembrane region" description="Helical" evidence="2">
    <location>
        <begin position="158"/>
        <end position="177"/>
    </location>
</feature>
<dbReference type="Gene3D" id="3.40.30.10">
    <property type="entry name" value="Glutaredoxin"/>
    <property type="match status" value="1"/>
</dbReference>
<dbReference type="AlphaFoldDB" id="A0A517PRT1"/>
<dbReference type="EMBL" id="CP036266">
    <property type="protein sequence ID" value="QDT22070.1"/>
    <property type="molecule type" value="Genomic_DNA"/>
</dbReference>
<dbReference type="InterPro" id="IPR052173">
    <property type="entry name" value="Beta-lactam_resp_regulator"/>
</dbReference>
<evidence type="ECO:0000259" key="3">
    <source>
        <dbReference type="Pfam" id="PF05569"/>
    </source>
</evidence>
<dbReference type="RefSeq" id="WP_145187351.1">
    <property type="nucleotide sequence ID" value="NZ_CP036266.1"/>
</dbReference>
<evidence type="ECO:0000256" key="2">
    <source>
        <dbReference type="SAM" id="Phobius"/>
    </source>
</evidence>
<name>A0A517PRT1_9PLAN</name>
<keyword evidence="2" id="KW-0812">Transmembrane</keyword>
<feature type="transmembrane region" description="Helical" evidence="2">
    <location>
        <begin position="33"/>
        <end position="52"/>
    </location>
</feature>
<sequence>MDLLWKLLISNAAIAGGLFVIVLLIRRWIKNPALLHMLLLLVLIKLITPAVWQPQIALLSHGPGSVVSPVEKAPVTDGTGLLAENESNTNTKLNAFNSLRKRMQETSKGSSPATTTETVSNTSTAETSIEIPVSTPAWYLRLAAAFTARGWTWATSLFLIWALGTVICCFIAALRIFRFQRLLKLARPASAALQHRAGVLGTHIGLKSAPQVVLLPGAISPLLWAFCCRAQIILPERLLAELNEAERDTLLLHELAHYRRGDHWVRLIELVTTALYWWYPVVWWVRREIRLTEEACCDAWVIQTEPDKRRAYAEVLVKATGFVSQTQRIPVATGMGSAWILEQRLTSIMCDTLQHQISRRGKFLLATIALLLLSLAPLPGTSQAETKVAEKPDQLPSVEEILNGYRDNIQCLLPLEMTYRITAQENMNCITRDRLNLQVLRDIQKADRSEIMIDGKIMSEEQLQLTVAHSFTQQEMFLESQLTPEAVRKRLGETVLDQRYFWTDGRAFHQRRPYQLRQKNTTLEQRPVWPAENLNQHYNEIELISWSDQNQPPLRRWYGKKRNHQLPQGEIGNELKQIPNLKTSAPLGLQEYQWAEELPEYSLDACLTKPPHRYRVVGREKRDGRPLILVEYLNEPHAQSPEKRWRMRAWIDPAQGFLPLRIEWGYVDQENQLARGLSQHAEVLQVKQVDGCYYPTRIRFQEYTTGTPKKQEQSSQTNEIKIFTKNLKDFPAPPTVPGRSTTWEVLDIHPHQQITPEALALQFPEGTVYENRIDGRTYIIGNEQPLPEPPEPPEMVHLFTQAPPLQVAEWMDGNQRNLKDFRGKVVVLLFLDDTFLKFDFAKLPPEMEQYFVEAQKMLLRLHQKYANKEIVFLEIYPPDSSKAKIREFHQYLGFETLAAIDQRQGEGGATNMKYHGAQVAPTCFMLSRKGRIVFSPEIIDSIMMEEHFQHAARKLSISLDELEKLPKDEATRQSLRVMEYMIREQIDKVLAIQ</sequence>
<dbReference type="Proteomes" id="UP000320421">
    <property type="component" value="Chromosome"/>
</dbReference>
<feature type="domain" description="Peptidase M56" evidence="3">
    <location>
        <begin position="18"/>
        <end position="347"/>
    </location>
</feature>
<organism evidence="4 5">
    <name type="scientific">Gimesia chilikensis</name>
    <dbReference type="NCBI Taxonomy" id="2605989"/>
    <lineage>
        <taxon>Bacteria</taxon>
        <taxon>Pseudomonadati</taxon>
        <taxon>Planctomycetota</taxon>
        <taxon>Planctomycetia</taxon>
        <taxon>Planctomycetales</taxon>
        <taxon>Planctomycetaceae</taxon>
        <taxon>Gimesia</taxon>
    </lineage>
</organism>
<keyword evidence="2" id="KW-1133">Transmembrane helix</keyword>
<dbReference type="Pfam" id="PF05569">
    <property type="entry name" value="Peptidase_M56"/>
    <property type="match status" value="1"/>
</dbReference>
<dbReference type="PANTHER" id="PTHR34978">
    <property type="entry name" value="POSSIBLE SENSOR-TRANSDUCER PROTEIN BLAR"/>
    <property type="match status" value="1"/>
</dbReference>
<dbReference type="OrthoDB" id="291597at2"/>
<accession>A0A517PRT1</accession>
<feature type="compositionally biased region" description="Low complexity" evidence="1">
    <location>
        <begin position="111"/>
        <end position="125"/>
    </location>
</feature>
<feature type="region of interest" description="Disordered" evidence="1">
    <location>
        <begin position="104"/>
        <end position="125"/>
    </location>
</feature>
<feature type="transmembrane region" description="Helical" evidence="2">
    <location>
        <begin position="6"/>
        <end position="26"/>
    </location>
</feature>
<proteinExistence type="predicted"/>
<dbReference type="InterPro" id="IPR008756">
    <property type="entry name" value="Peptidase_M56"/>
</dbReference>